<feature type="chain" id="PRO_5009321069" evidence="1">
    <location>
        <begin position="26"/>
        <end position="263"/>
    </location>
</feature>
<feature type="signal peptide" evidence="1">
    <location>
        <begin position="1"/>
        <end position="25"/>
    </location>
</feature>
<proteinExistence type="predicted"/>
<evidence type="ECO:0000313" key="3">
    <source>
        <dbReference type="WBParaSite" id="maker-uti_cns_0013979-snap-gene-0.2-mRNA-1"/>
    </source>
</evidence>
<reference evidence="3" key="1">
    <citation type="submission" date="2016-11" db="UniProtKB">
        <authorList>
            <consortium name="WormBaseParasite"/>
        </authorList>
    </citation>
    <scope>IDENTIFICATION</scope>
</reference>
<dbReference type="AlphaFoldDB" id="A0A1I8IMB1"/>
<dbReference type="Proteomes" id="UP000095280">
    <property type="component" value="Unplaced"/>
</dbReference>
<evidence type="ECO:0000313" key="2">
    <source>
        <dbReference type="Proteomes" id="UP000095280"/>
    </source>
</evidence>
<organism evidence="2 3">
    <name type="scientific">Macrostomum lignano</name>
    <dbReference type="NCBI Taxonomy" id="282301"/>
    <lineage>
        <taxon>Eukaryota</taxon>
        <taxon>Metazoa</taxon>
        <taxon>Spiralia</taxon>
        <taxon>Lophotrochozoa</taxon>
        <taxon>Platyhelminthes</taxon>
        <taxon>Rhabditophora</taxon>
        <taxon>Macrostomorpha</taxon>
        <taxon>Macrostomida</taxon>
        <taxon>Macrostomidae</taxon>
        <taxon>Macrostomum</taxon>
    </lineage>
</organism>
<name>A0A1I8IMB1_9PLAT</name>
<dbReference type="InterPro" id="IPR036638">
    <property type="entry name" value="HLH_DNA-bd_sf"/>
</dbReference>
<dbReference type="SUPFAM" id="SSF47459">
    <property type="entry name" value="HLH, helix-loop-helix DNA-binding domain"/>
    <property type="match status" value="1"/>
</dbReference>
<keyword evidence="1" id="KW-0732">Signal</keyword>
<protein>
    <submittedName>
        <fullName evidence="3">BHLH domain-containing protein</fullName>
    </submittedName>
</protein>
<evidence type="ECO:0000256" key="1">
    <source>
        <dbReference type="SAM" id="SignalP"/>
    </source>
</evidence>
<dbReference type="GO" id="GO:0046983">
    <property type="term" value="F:protein dimerization activity"/>
    <property type="evidence" value="ECO:0007669"/>
    <property type="project" value="InterPro"/>
</dbReference>
<keyword evidence="2" id="KW-1185">Reference proteome</keyword>
<accession>A0A1I8IMB1</accession>
<dbReference type="Gene3D" id="4.10.280.10">
    <property type="entry name" value="Helix-loop-helix DNA-binding domain"/>
    <property type="match status" value="1"/>
</dbReference>
<sequence>TLPNRHSLVALIECIWLALHLFAHSFNFDKLFCLFGQLRPRKRNRESENNFPICNIAKEVLMLEPTIEKAASAVGDATDEDIEVDGVENLDFCCGGSGGGSGCPLQTEEFSGEEVVENFEMLHQAIPWLQKAGVSSDSHRGQLKILQAAIDYIVDLEEQLTEHLSEDLYRVAIRESKAALERSLRARRPFADLNATDEEEDDDCFDMEDLQQQQQQQQQQSFAQQLSALSKAISYLPIVDGGKSRPDAVLIVRADGRLPLFRE</sequence>
<dbReference type="WBParaSite" id="maker-uti_cns_0013979-snap-gene-0.2-mRNA-1">
    <property type="protein sequence ID" value="maker-uti_cns_0013979-snap-gene-0.2-mRNA-1"/>
    <property type="gene ID" value="maker-uti_cns_0013979-snap-gene-0.2"/>
</dbReference>